<keyword evidence="2" id="KW-0802">TPR repeat</keyword>
<proteinExistence type="predicted"/>
<evidence type="ECO:0000256" key="1">
    <source>
        <dbReference type="PROSITE-ProRule" id="PRU00176"/>
    </source>
</evidence>
<dbReference type="GO" id="GO:0003723">
    <property type="term" value="F:RNA binding"/>
    <property type="evidence" value="ECO:0007669"/>
    <property type="project" value="UniProtKB-UniRule"/>
</dbReference>
<dbReference type="PROSITE" id="PS50102">
    <property type="entry name" value="RRM"/>
    <property type="match status" value="1"/>
</dbReference>
<dbReference type="SMART" id="SM00360">
    <property type="entry name" value="RRM"/>
    <property type="match status" value="1"/>
</dbReference>
<organism evidence="5 6">
    <name type="scientific">Podarcis lilfordi</name>
    <name type="common">Lilford's wall lizard</name>
    <dbReference type="NCBI Taxonomy" id="74358"/>
    <lineage>
        <taxon>Eukaryota</taxon>
        <taxon>Metazoa</taxon>
        <taxon>Chordata</taxon>
        <taxon>Craniata</taxon>
        <taxon>Vertebrata</taxon>
        <taxon>Euteleostomi</taxon>
        <taxon>Lepidosauria</taxon>
        <taxon>Squamata</taxon>
        <taxon>Bifurcata</taxon>
        <taxon>Unidentata</taxon>
        <taxon>Episquamata</taxon>
        <taxon>Laterata</taxon>
        <taxon>Lacertibaenia</taxon>
        <taxon>Lacertidae</taxon>
        <taxon>Podarcis</taxon>
    </lineage>
</organism>
<protein>
    <submittedName>
        <fullName evidence="5">Repeat 31 isoform X1</fullName>
    </submittedName>
</protein>
<dbReference type="AlphaFoldDB" id="A0AA35PDL0"/>
<feature type="compositionally biased region" description="Polar residues" evidence="3">
    <location>
        <begin position="255"/>
        <end position="264"/>
    </location>
</feature>
<feature type="compositionally biased region" description="Basic and acidic residues" evidence="3">
    <location>
        <begin position="205"/>
        <end position="214"/>
    </location>
</feature>
<dbReference type="SUPFAM" id="SSF48452">
    <property type="entry name" value="TPR-like"/>
    <property type="match status" value="1"/>
</dbReference>
<dbReference type="PANTHER" id="PTHR47678:SF1">
    <property type="entry name" value="TETRATRICOPEPTIDE REPEAT PROTEIN 31"/>
    <property type="match status" value="1"/>
</dbReference>
<name>A0AA35PDL0_9SAUR</name>
<feature type="domain" description="RRM" evidence="4">
    <location>
        <begin position="522"/>
        <end position="594"/>
    </location>
</feature>
<dbReference type="InterPro" id="IPR019734">
    <property type="entry name" value="TPR_rpt"/>
</dbReference>
<keyword evidence="6" id="KW-1185">Reference proteome</keyword>
<dbReference type="InterPro" id="IPR035979">
    <property type="entry name" value="RBD_domain_sf"/>
</dbReference>
<feature type="compositionally biased region" description="Basic and acidic residues" evidence="3">
    <location>
        <begin position="303"/>
        <end position="323"/>
    </location>
</feature>
<dbReference type="SMART" id="SM00028">
    <property type="entry name" value="TPR"/>
    <property type="match status" value="3"/>
</dbReference>
<evidence type="ECO:0000313" key="5">
    <source>
        <dbReference type="EMBL" id="CAI5785021.1"/>
    </source>
</evidence>
<reference evidence="5" key="1">
    <citation type="submission" date="2022-12" db="EMBL/GenBank/DDBJ databases">
        <authorList>
            <person name="Alioto T."/>
            <person name="Alioto T."/>
            <person name="Gomez Garrido J."/>
        </authorList>
    </citation>
    <scope>NUCLEOTIDE SEQUENCE</scope>
</reference>
<dbReference type="PANTHER" id="PTHR47678">
    <property type="entry name" value="TETRATRICOPEPTIDE REPEAT PROTEIN 31"/>
    <property type="match status" value="1"/>
</dbReference>
<evidence type="ECO:0000313" key="6">
    <source>
        <dbReference type="Proteomes" id="UP001178461"/>
    </source>
</evidence>
<dbReference type="Proteomes" id="UP001178461">
    <property type="component" value="Chromosome 9"/>
</dbReference>
<gene>
    <name evidence="5" type="ORF">PODLI_1B029503</name>
</gene>
<dbReference type="InterPro" id="IPR000504">
    <property type="entry name" value="RRM_dom"/>
</dbReference>
<sequence length="641" mass="71164">MAPGVTFPRPRWRPHLRFRKKGVTSSGRAFRFREEVGGGGGRAGGAARCLARVRKKLWVARGRLHVMAQRGADHMPFFLHEANAEAGLICADVDNRPCWFCANDDYSDDDWGSDEEELEEERAQNTSPATFCGFKKSFLCKPSAFALPASSKKDSPLLGISLPQKQQLTAEEAARNAAELVAEEERLKKKAEKKRMKKKRQKDRKKQEKRDQELMAKSIAEGDEYLNSSSDVQGSYCLAAIPSALGPARPDSEESSTQDLSENMASPGRSTEEETEEELDLTSTFVSKARLKVGSKPPPLPLPRKEKAAQPDRKEPEVKEQEQVPKSGLQMTPVEQSMVLADCGNETAKQGGYQEAVLLFTEAVKLNPREYRFFGNRSFCYERLCCYAEALRDAQVALSLHPGWPKGLFRKGKALMGLKRYAEAVRTFEELLHFDGFRGDAAVQLEKCRVQLLLENGFGQYPPKWNVHARESSLPPTGEQPGGHPVRSISQARGHLAPLTITSSQGKGLLPLAAQAPARERFPVWVGNLTPAVTQEVLLCYFQPFGPIDSIRCLPRRFCAFVNYTCREAAEEAYVALQGVEVKGCHLVLQLKHPVHATPPLAKAPGSTWQQQAAPPKRETPLGPPAFLSSSWLRRLGHLPQ</sequence>
<dbReference type="InterPro" id="IPR012677">
    <property type="entry name" value="Nucleotide-bd_a/b_plait_sf"/>
</dbReference>
<evidence type="ECO:0000256" key="2">
    <source>
        <dbReference type="PROSITE-ProRule" id="PRU00339"/>
    </source>
</evidence>
<feature type="region of interest" description="Disordered" evidence="3">
    <location>
        <begin position="245"/>
        <end position="326"/>
    </location>
</feature>
<dbReference type="InterPro" id="IPR011990">
    <property type="entry name" value="TPR-like_helical_dom_sf"/>
</dbReference>
<accession>A0AA35PDL0</accession>
<evidence type="ECO:0000259" key="4">
    <source>
        <dbReference type="PROSITE" id="PS50102"/>
    </source>
</evidence>
<keyword evidence="1" id="KW-0694">RNA-binding</keyword>
<dbReference type="Pfam" id="PF00076">
    <property type="entry name" value="RRM_1"/>
    <property type="match status" value="1"/>
</dbReference>
<dbReference type="EMBL" id="OX395134">
    <property type="protein sequence ID" value="CAI5785021.1"/>
    <property type="molecule type" value="Genomic_DNA"/>
</dbReference>
<dbReference type="SUPFAM" id="SSF54928">
    <property type="entry name" value="RNA-binding domain, RBD"/>
    <property type="match status" value="1"/>
</dbReference>
<feature type="region of interest" description="Disordered" evidence="3">
    <location>
        <begin position="188"/>
        <end position="225"/>
    </location>
</feature>
<dbReference type="PROSITE" id="PS50005">
    <property type="entry name" value="TPR"/>
    <property type="match status" value="1"/>
</dbReference>
<feature type="region of interest" description="Disordered" evidence="3">
    <location>
        <begin position="599"/>
        <end position="628"/>
    </location>
</feature>
<dbReference type="Gene3D" id="3.30.70.330">
    <property type="match status" value="1"/>
</dbReference>
<dbReference type="CDD" id="cd00590">
    <property type="entry name" value="RRM_SF"/>
    <property type="match status" value="1"/>
</dbReference>
<evidence type="ECO:0000256" key="3">
    <source>
        <dbReference type="SAM" id="MobiDB-lite"/>
    </source>
</evidence>
<dbReference type="Gene3D" id="1.25.40.10">
    <property type="entry name" value="Tetratricopeptide repeat domain"/>
    <property type="match status" value="1"/>
</dbReference>
<feature type="repeat" description="TPR" evidence="2">
    <location>
        <begin position="337"/>
        <end position="370"/>
    </location>
</feature>
<feature type="compositionally biased region" description="Basic residues" evidence="3">
    <location>
        <begin position="188"/>
        <end position="204"/>
    </location>
</feature>